<keyword evidence="2" id="KW-1185">Reference proteome</keyword>
<evidence type="ECO:0000313" key="1">
    <source>
        <dbReference type="EMBL" id="BBX47084.1"/>
    </source>
</evidence>
<evidence type="ECO:0000313" key="2">
    <source>
        <dbReference type="Proteomes" id="UP000465866"/>
    </source>
</evidence>
<name>A0A7I7KZ57_9MYCO</name>
<dbReference type="Proteomes" id="UP000465866">
    <property type="component" value="Chromosome"/>
</dbReference>
<proteinExistence type="predicted"/>
<dbReference type="KEGG" id="mcoo:MCOO_30990"/>
<accession>A0A7I7KZ57</accession>
<gene>
    <name evidence="1" type="ORF">MCOO_30990</name>
</gene>
<dbReference type="EMBL" id="AP022569">
    <property type="protein sequence ID" value="BBX47084.1"/>
    <property type="molecule type" value="Genomic_DNA"/>
</dbReference>
<protein>
    <submittedName>
        <fullName evidence="1">Uncharacterized protein</fullName>
    </submittedName>
</protein>
<dbReference type="InterPro" id="IPR036689">
    <property type="entry name" value="ESAT-6-like_sf"/>
</dbReference>
<organism evidence="1 2">
    <name type="scientific">Mycobacterium cookii</name>
    <dbReference type="NCBI Taxonomy" id="1775"/>
    <lineage>
        <taxon>Bacteria</taxon>
        <taxon>Bacillati</taxon>
        <taxon>Actinomycetota</taxon>
        <taxon>Actinomycetes</taxon>
        <taxon>Mycobacteriales</taxon>
        <taxon>Mycobacteriaceae</taxon>
        <taxon>Mycobacterium</taxon>
    </lineage>
</organism>
<sequence>MSDPNTITYQAGAIEHATGTLASASASLEQCKADLTNVNALLASHMGGQYHAAYQEAMLHIEQPLQHLAEVVGMHGQVLNSITADAMALDASLAAG</sequence>
<reference evidence="1 2" key="1">
    <citation type="journal article" date="2019" name="Emerg. Microbes Infect.">
        <title>Comprehensive subspecies identification of 175 nontuberculous mycobacteria species based on 7547 genomic profiles.</title>
        <authorList>
            <person name="Matsumoto Y."/>
            <person name="Kinjo T."/>
            <person name="Motooka D."/>
            <person name="Nabeya D."/>
            <person name="Jung N."/>
            <person name="Uechi K."/>
            <person name="Horii T."/>
            <person name="Iida T."/>
            <person name="Fujita J."/>
            <person name="Nakamura S."/>
        </authorList>
    </citation>
    <scope>NUCLEOTIDE SEQUENCE [LARGE SCALE GENOMIC DNA]</scope>
    <source>
        <strain evidence="1 2">JCM 12404</strain>
    </source>
</reference>
<dbReference type="SUPFAM" id="SSF140453">
    <property type="entry name" value="EsxAB dimer-like"/>
    <property type="match status" value="1"/>
</dbReference>
<dbReference type="AlphaFoldDB" id="A0A7I7KZ57"/>
<dbReference type="Gene3D" id="1.10.287.1060">
    <property type="entry name" value="ESAT-6-like"/>
    <property type="match status" value="1"/>
</dbReference>
<dbReference type="RefSeq" id="WP_163777288.1">
    <property type="nucleotide sequence ID" value="NZ_AP022569.1"/>
</dbReference>